<accession>A0A5B9NG04</accession>
<dbReference type="Proteomes" id="UP000323138">
    <property type="component" value="Segment"/>
</dbReference>
<evidence type="ECO:0000313" key="2">
    <source>
        <dbReference type="Proteomes" id="UP000323138"/>
    </source>
</evidence>
<gene>
    <name evidence="1" type="ORF">ALINA_24</name>
</gene>
<organism evidence="1 2">
    <name type="scientific">Klebsiella phage vB_KpnS_Alina</name>
    <dbReference type="NCBI Taxonomy" id="2591370"/>
    <lineage>
        <taxon>Viruses</taxon>
        <taxon>Duplodnaviria</taxon>
        <taxon>Heunggongvirae</taxon>
        <taxon>Uroviricota</taxon>
        <taxon>Caudoviricetes</taxon>
        <taxon>Drexlerviridae</taxon>
        <taxon>Webervirus</taxon>
        <taxon>Webervirus alina</taxon>
    </lineage>
</organism>
<proteinExistence type="predicted"/>
<evidence type="ECO:0000313" key="1">
    <source>
        <dbReference type="EMBL" id="QEG12978.1"/>
    </source>
</evidence>
<name>A0A5B9NG04_9CAUD</name>
<sequence length="222" mass="23997">MKIMADYGILLTNDSGNVWVSPQSIPLALLSKQSITLRGGTNSDEVRSVTYDTNHPCVPFVVFHGSSPQGAFTKIKYDGNTCSVVFSFGTQNAYAEVYFFSVFPQSNPGYGLAIWDENGTLILTNETRTLSDVQTYGTGFNLNVTNGGKWAVSPVQLGAIVGVIRDPYPRPFQGDYGAAAFFNGSNTQLTAYLTQAPGGTASDLTYVDMKNTCIAIDCSRYD</sequence>
<keyword evidence="2" id="KW-1185">Reference proteome</keyword>
<reference evidence="1 2" key="1">
    <citation type="submission" date="2019-04" db="EMBL/GenBank/DDBJ databases">
        <authorList>
            <person name="Sirrine M.R."/>
            <person name="Thurgood T.L."/>
            <person name="Sharma R."/>
            <person name="Arens D.K."/>
            <person name="Kruger J.L."/>
            <person name="Thompson D.W."/>
            <person name="Grose J.H."/>
        </authorList>
    </citation>
    <scope>NUCLEOTIDE SEQUENCE [LARGE SCALE GENOMIC DNA]</scope>
</reference>
<protein>
    <submittedName>
        <fullName evidence="1">Uncharacterized protein</fullName>
    </submittedName>
</protein>
<dbReference type="EMBL" id="MN013083">
    <property type="protein sequence ID" value="QEG12978.1"/>
    <property type="molecule type" value="Genomic_DNA"/>
</dbReference>